<keyword evidence="6" id="KW-1185">Reference proteome</keyword>
<protein>
    <submittedName>
        <fullName evidence="5">Transcriptional regulator</fullName>
    </submittedName>
</protein>
<keyword evidence="4" id="KW-0804">Transcription</keyword>
<dbReference type="GO" id="GO:0003677">
    <property type="term" value="F:DNA binding"/>
    <property type="evidence" value="ECO:0007669"/>
    <property type="project" value="UniProtKB-KW"/>
</dbReference>
<evidence type="ECO:0000313" key="5">
    <source>
        <dbReference type="EMBL" id="GGD81324.1"/>
    </source>
</evidence>
<dbReference type="EMBL" id="BMKK01000017">
    <property type="protein sequence ID" value="GGD81324.1"/>
    <property type="molecule type" value="Genomic_DNA"/>
</dbReference>
<dbReference type="InterPro" id="IPR036390">
    <property type="entry name" value="WH_DNA-bd_sf"/>
</dbReference>
<evidence type="ECO:0000256" key="3">
    <source>
        <dbReference type="ARBA" id="ARBA00023125"/>
    </source>
</evidence>
<comment type="caution">
    <text evidence="5">The sequence shown here is derived from an EMBL/GenBank/DDBJ whole genome shotgun (WGS) entry which is preliminary data.</text>
</comment>
<dbReference type="Proteomes" id="UP000609064">
    <property type="component" value="Unassembled WGS sequence"/>
</dbReference>
<sequence length="120" mass="14312">MEELTKTEERIMQIIWDLERCLVRDIIEKMPDDPKPPYNTISSVVRLLESKGFLSYKAYGKTYEYFPIISKEEYGQRSFRKVFANYFDNSVENLLSFMAKEENLTVEEIEKLKKIISPRQ</sequence>
<dbReference type="Gene3D" id="1.10.10.10">
    <property type="entry name" value="Winged helix-like DNA-binding domain superfamily/Winged helix DNA-binding domain"/>
    <property type="match status" value="1"/>
</dbReference>
<reference evidence="5" key="2">
    <citation type="submission" date="2020-09" db="EMBL/GenBank/DDBJ databases">
        <authorList>
            <person name="Sun Q."/>
            <person name="Zhou Y."/>
        </authorList>
    </citation>
    <scope>NUCLEOTIDE SEQUENCE</scope>
    <source>
        <strain evidence="5">CGMCC 1.15958</strain>
    </source>
</reference>
<keyword evidence="2" id="KW-0805">Transcription regulation</keyword>
<reference evidence="5" key="1">
    <citation type="journal article" date="2014" name="Int. J. Syst. Evol. Microbiol.">
        <title>Complete genome sequence of Corynebacterium casei LMG S-19264T (=DSM 44701T), isolated from a smear-ripened cheese.</title>
        <authorList>
            <consortium name="US DOE Joint Genome Institute (JGI-PGF)"/>
            <person name="Walter F."/>
            <person name="Albersmeier A."/>
            <person name="Kalinowski J."/>
            <person name="Ruckert C."/>
        </authorList>
    </citation>
    <scope>NUCLEOTIDE SEQUENCE</scope>
    <source>
        <strain evidence="5">CGMCC 1.15958</strain>
    </source>
</reference>
<dbReference type="RefSeq" id="WP_188771028.1">
    <property type="nucleotide sequence ID" value="NZ_BMKK01000017.1"/>
</dbReference>
<evidence type="ECO:0000256" key="4">
    <source>
        <dbReference type="ARBA" id="ARBA00023163"/>
    </source>
</evidence>
<dbReference type="InterPro" id="IPR036388">
    <property type="entry name" value="WH-like_DNA-bd_sf"/>
</dbReference>
<dbReference type="GO" id="GO:0045892">
    <property type="term" value="P:negative regulation of DNA-templated transcription"/>
    <property type="evidence" value="ECO:0007669"/>
    <property type="project" value="InterPro"/>
</dbReference>
<dbReference type="PIRSF" id="PIRSF019455">
    <property type="entry name" value="CopR_AtkY"/>
    <property type="match status" value="1"/>
</dbReference>
<evidence type="ECO:0000256" key="2">
    <source>
        <dbReference type="ARBA" id="ARBA00023015"/>
    </source>
</evidence>
<dbReference type="AlphaFoldDB" id="A0A916Z9M9"/>
<name>A0A916Z9M9_9BACT</name>
<evidence type="ECO:0000256" key="1">
    <source>
        <dbReference type="ARBA" id="ARBA00011046"/>
    </source>
</evidence>
<gene>
    <name evidence="5" type="ORF">GCM10011514_51760</name>
</gene>
<dbReference type="SUPFAM" id="SSF46785">
    <property type="entry name" value="Winged helix' DNA-binding domain"/>
    <property type="match status" value="1"/>
</dbReference>
<proteinExistence type="inferred from homology"/>
<dbReference type="Pfam" id="PF03965">
    <property type="entry name" value="Penicillinase_R"/>
    <property type="match status" value="1"/>
</dbReference>
<comment type="similarity">
    <text evidence="1">Belongs to the BlaI transcriptional regulatory family.</text>
</comment>
<organism evidence="5 6">
    <name type="scientific">Emticicia aquatilis</name>
    <dbReference type="NCBI Taxonomy" id="1537369"/>
    <lineage>
        <taxon>Bacteria</taxon>
        <taxon>Pseudomonadati</taxon>
        <taxon>Bacteroidota</taxon>
        <taxon>Cytophagia</taxon>
        <taxon>Cytophagales</taxon>
        <taxon>Leadbetterellaceae</taxon>
        <taxon>Emticicia</taxon>
    </lineage>
</organism>
<evidence type="ECO:0000313" key="6">
    <source>
        <dbReference type="Proteomes" id="UP000609064"/>
    </source>
</evidence>
<dbReference type="InterPro" id="IPR005650">
    <property type="entry name" value="BlaI_family"/>
</dbReference>
<accession>A0A916Z9M9</accession>
<dbReference type="Gene3D" id="1.10.4040.10">
    <property type="entry name" value="Penicillinase repressor domain"/>
    <property type="match status" value="1"/>
</dbReference>
<keyword evidence="3" id="KW-0238">DNA-binding</keyword>